<dbReference type="Proteomes" id="UP000322667">
    <property type="component" value="Chromosome D07"/>
</dbReference>
<name>A0A5D2K835_GOSTO</name>
<dbReference type="PANTHER" id="PTHR36898">
    <property type="entry name" value="OSJNBB0026I12.6 PROTEIN"/>
    <property type="match status" value="1"/>
</dbReference>
<evidence type="ECO:0000313" key="1">
    <source>
        <dbReference type="EMBL" id="TYH63052.1"/>
    </source>
</evidence>
<protein>
    <submittedName>
        <fullName evidence="1">Uncharacterized protein</fullName>
    </submittedName>
</protein>
<organism evidence="1 2">
    <name type="scientific">Gossypium tomentosum</name>
    <name type="common">Hawaiian cotton</name>
    <name type="synonym">Gossypium sandvicense</name>
    <dbReference type="NCBI Taxonomy" id="34277"/>
    <lineage>
        <taxon>Eukaryota</taxon>
        <taxon>Viridiplantae</taxon>
        <taxon>Streptophyta</taxon>
        <taxon>Embryophyta</taxon>
        <taxon>Tracheophyta</taxon>
        <taxon>Spermatophyta</taxon>
        <taxon>Magnoliopsida</taxon>
        <taxon>eudicotyledons</taxon>
        <taxon>Gunneridae</taxon>
        <taxon>Pentapetalae</taxon>
        <taxon>rosids</taxon>
        <taxon>malvids</taxon>
        <taxon>Malvales</taxon>
        <taxon>Malvaceae</taxon>
        <taxon>Malvoideae</taxon>
        <taxon>Gossypium</taxon>
    </lineage>
</organism>
<accession>A0A5D2K835</accession>
<dbReference type="AlphaFoldDB" id="A0A5D2K835"/>
<keyword evidence="2" id="KW-1185">Reference proteome</keyword>
<proteinExistence type="predicted"/>
<dbReference type="PANTHER" id="PTHR36898:SF1">
    <property type="entry name" value="OS04G0250700 PROTEIN"/>
    <property type="match status" value="1"/>
</dbReference>
<evidence type="ECO:0000313" key="2">
    <source>
        <dbReference type="Proteomes" id="UP000322667"/>
    </source>
</evidence>
<sequence length="40" mass="4535">MNLASFSTPQIKHIFRACSLEQDVFDALMLVKALKEVQVL</sequence>
<gene>
    <name evidence="1" type="ORF">ES332_D07G163400v1</name>
</gene>
<reference evidence="1 2" key="1">
    <citation type="submission" date="2019-07" db="EMBL/GenBank/DDBJ databases">
        <title>WGS assembly of Gossypium tomentosum.</title>
        <authorList>
            <person name="Chen Z.J."/>
            <person name="Sreedasyam A."/>
            <person name="Ando A."/>
            <person name="Song Q."/>
            <person name="De L."/>
            <person name="Hulse-Kemp A."/>
            <person name="Ding M."/>
            <person name="Ye W."/>
            <person name="Kirkbride R."/>
            <person name="Jenkins J."/>
            <person name="Plott C."/>
            <person name="Lovell J."/>
            <person name="Lin Y.-M."/>
            <person name="Vaughn R."/>
            <person name="Liu B."/>
            <person name="Li W."/>
            <person name="Simpson S."/>
            <person name="Scheffler B."/>
            <person name="Saski C."/>
            <person name="Grover C."/>
            <person name="Hu G."/>
            <person name="Conover J."/>
            <person name="Carlson J."/>
            <person name="Shu S."/>
            <person name="Boston L."/>
            <person name="Williams M."/>
            <person name="Peterson D."/>
            <person name="Mcgee K."/>
            <person name="Jones D."/>
            <person name="Wendel J."/>
            <person name="Stelly D."/>
            <person name="Grimwood J."/>
            <person name="Schmutz J."/>
        </authorList>
    </citation>
    <scope>NUCLEOTIDE SEQUENCE [LARGE SCALE GENOMIC DNA]</scope>
    <source>
        <strain evidence="1">7179.01</strain>
    </source>
</reference>
<dbReference type="EMBL" id="CM017629">
    <property type="protein sequence ID" value="TYH63052.1"/>
    <property type="molecule type" value="Genomic_DNA"/>
</dbReference>